<accession>D1P5V3</accession>
<organism evidence="6 7">
    <name type="scientific">Providencia rustigianii DSM 4541</name>
    <dbReference type="NCBI Taxonomy" id="500637"/>
    <lineage>
        <taxon>Bacteria</taxon>
        <taxon>Pseudomonadati</taxon>
        <taxon>Pseudomonadota</taxon>
        <taxon>Gammaproteobacteria</taxon>
        <taxon>Enterobacterales</taxon>
        <taxon>Morganellaceae</taxon>
        <taxon>Providencia</taxon>
    </lineage>
</organism>
<dbReference type="EMBL" id="ABXV02000042">
    <property type="protein sequence ID" value="EFB71076.1"/>
    <property type="molecule type" value="Genomic_DNA"/>
</dbReference>
<dbReference type="HOGENOM" id="CLU_136773_0_0_6"/>
<dbReference type="AlphaFoldDB" id="D1P5V3"/>
<dbReference type="InterPro" id="IPR009986">
    <property type="entry name" value="Tscrpt_reg_Crl"/>
</dbReference>
<comment type="function">
    <text evidence="5">Binds to the sigma-S subunit of RNA polymerase, activating expression of sigma-S-regulated genes. Stimulates RNA polymerase holoenzyme formation and may bind to several other sigma factors, such as sigma-70 and sigma-32.</text>
</comment>
<reference evidence="6" key="1">
    <citation type="submission" date="2009-12" db="EMBL/GenBank/DDBJ databases">
        <authorList>
            <person name="Weinstock G."/>
            <person name="Sodergren E."/>
            <person name="Clifton S."/>
            <person name="Fulton L."/>
            <person name="Fulton B."/>
            <person name="Courtney L."/>
            <person name="Fronick C."/>
            <person name="Harrison M."/>
            <person name="Strong C."/>
            <person name="Farmer C."/>
            <person name="Delahaunty K."/>
            <person name="Markovic C."/>
            <person name="Hall O."/>
            <person name="Minx P."/>
            <person name="Tomlinson C."/>
            <person name="Mitreva M."/>
            <person name="Nelson J."/>
            <person name="Hou S."/>
            <person name="Wollam A."/>
            <person name="Pepin K.H."/>
            <person name="Johnson M."/>
            <person name="Bhonagiri V."/>
            <person name="Nash W.E."/>
            <person name="Warren W."/>
            <person name="Chinwalla A."/>
            <person name="Mardis E.R."/>
            <person name="Wilson R.K."/>
        </authorList>
    </citation>
    <scope>NUCLEOTIDE SEQUENCE [LARGE SCALE GENOMIC DNA]</scope>
    <source>
        <strain evidence="6">DSM 4541</strain>
    </source>
</reference>
<keyword evidence="2 5" id="KW-0805">Transcription regulation</keyword>
<evidence type="ECO:0000256" key="1">
    <source>
        <dbReference type="ARBA" id="ARBA00022490"/>
    </source>
</evidence>
<dbReference type="Gene3D" id="3.30.310.230">
    <property type="entry name" value="Sigma factor-binding protein Crl monomer"/>
    <property type="match status" value="1"/>
</dbReference>
<proteinExistence type="inferred from homology"/>
<comment type="caution">
    <text evidence="6">The sequence shown here is derived from an EMBL/GenBank/DDBJ whole genome shotgun (WGS) entry which is preliminary data.</text>
</comment>
<dbReference type="Pfam" id="PF07417">
    <property type="entry name" value="Crl"/>
    <property type="match status" value="1"/>
</dbReference>
<feature type="region of interest" description="Essential for activity" evidence="5">
    <location>
        <begin position="112"/>
        <end position="135"/>
    </location>
</feature>
<keyword evidence="4 5" id="KW-0804">Transcription</keyword>
<evidence type="ECO:0000256" key="5">
    <source>
        <dbReference type="HAMAP-Rule" id="MF_01178"/>
    </source>
</evidence>
<sequence>MLKRDLPKKEILNMALPTDYSNGKYLKKFAAIGPYLREKQSLKDCYFFDSLVVCVNANIAPEKREFWGWWLELVSTHEGFEFAYHLGMYDNQGNWQAKTLKNSETTKAVEKNLVSFHKSLSQRLSELELTLYPSPLMTELKLELSA</sequence>
<evidence type="ECO:0000313" key="6">
    <source>
        <dbReference type="EMBL" id="EFB71076.1"/>
    </source>
</evidence>
<dbReference type="STRING" id="500637.PROVRUST_07616"/>
<keyword evidence="3 5" id="KW-0010">Activator</keyword>
<dbReference type="Proteomes" id="UP000005512">
    <property type="component" value="Unassembled WGS sequence"/>
</dbReference>
<dbReference type="NCBIfam" id="NF008217">
    <property type="entry name" value="PRK10984.1"/>
    <property type="match status" value="1"/>
</dbReference>
<name>D1P5V3_9GAMM</name>
<dbReference type="GO" id="GO:0045893">
    <property type="term" value="P:positive regulation of DNA-templated transcription"/>
    <property type="evidence" value="ECO:0007669"/>
    <property type="project" value="UniProtKB-UniRule"/>
</dbReference>
<keyword evidence="7" id="KW-1185">Reference proteome</keyword>
<protein>
    <recommendedName>
        <fullName evidence="5">Sigma factor-binding protein Crl</fullName>
    </recommendedName>
</protein>
<dbReference type="eggNOG" id="ENOG502ZQ8E">
    <property type="taxonomic scope" value="Bacteria"/>
</dbReference>
<evidence type="ECO:0000256" key="2">
    <source>
        <dbReference type="ARBA" id="ARBA00023015"/>
    </source>
</evidence>
<evidence type="ECO:0000256" key="3">
    <source>
        <dbReference type="ARBA" id="ARBA00023159"/>
    </source>
</evidence>
<gene>
    <name evidence="5" type="primary">crl</name>
    <name evidence="6" type="ORF">PROVRUST_07616</name>
</gene>
<dbReference type="InterPro" id="IPR038208">
    <property type="entry name" value="Tscrpt_reg_Crl_sf"/>
</dbReference>
<evidence type="ECO:0000313" key="7">
    <source>
        <dbReference type="Proteomes" id="UP000005512"/>
    </source>
</evidence>
<dbReference type="HAMAP" id="MF_01178">
    <property type="entry name" value="Crl"/>
    <property type="match status" value="1"/>
</dbReference>
<keyword evidence="1 5" id="KW-0963">Cytoplasm</keyword>
<comment type="similarity">
    <text evidence="5">Belongs to the Crl family.</text>
</comment>
<dbReference type="GO" id="GO:0005737">
    <property type="term" value="C:cytoplasm"/>
    <property type="evidence" value="ECO:0007669"/>
    <property type="project" value="UniProtKB-SubCell"/>
</dbReference>
<evidence type="ECO:0000256" key="4">
    <source>
        <dbReference type="ARBA" id="ARBA00023163"/>
    </source>
</evidence>
<comment type="subcellular location">
    <subcellularLocation>
        <location evidence="5">Cytoplasm</location>
    </subcellularLocation>
</comment>